<evidence type="ECO:0000256" key="11">
    <source>
        <dbReference type="SAM" id="MobiDB-lite"/>
    </source>
</evidence>
<dbReference type="PANTHER" id="PTHR43790:SF9">
    <property type="entry name" value="GALACTOFURANOSE TRANSPORTER ATP-BINDING PROTEIN YTFR"/>
    <property type="match status" value="1"/>
</dbReference>
<evidence type="ECO:0000256" key="1">
    <source>
        <dbReference type="ARBA" id="ARBA00004651"/>
    </source>
</evidence>
<sequence>MSVVGLGRTSSPQPCQPSAGRNVIPADLSDGLGSSARPTALARLAVRGISKSYGATRANDDIGFDVRPGEILGLLGGNGAGKSTLIRIISGVTAADEGKILLDEAPVGPHWSAATARKRGIRIVHQELSLCTNLTVCENFFLENPGQARFPLGIARQMAPLVHEALERIFPGHGINPFALVGRLDIAERQMVEIARVANDPALSLLILDEPSSSLDSRRAAQLAAFLKDLAAKGVPSIYISHKLDEVISLVTRIVVLRNGRLCWQGQSGETDMDRLIAQMGGGPSAARCFHEAAAGGQEVLHRLAADDPLNGTGAEIALCRGEVVGLAGLERQGQSEALRTRFFDPRRATFVSGDRKTDGILPEATVLDNAALSRIAVAGLFAPARDDRDTVLRWFDRLGLGRDRADHRITTLSGGNQQKALMIRALAVDRPVLLLDDPTRGVDIGVKQDFYGIIRDIAAEGRLVLWSSSEDAEFQYCDRILVFRNRRIVRVLTRDQALPAALTEVAFAAQPAADAPAAQGRPFGARVFDWIAPVSLVLVLAICAWLNPRVLSYAGIDLIMAGAVPLVFAALAQMFVVAGSQIDLGLGAFMALASVITATLLVDMPAAGILALAALLTAYMGLSLIIALADVPSIIATLGFSFVWLGTGYLVQDVPGGSSPSWLSTLLWYPLPLMPVSVALIVLASLAALVLNRSGLGVVLRGFGNNPIALEQAGWSPVRAQLARYGLAGLFGIAGGMMLTGIYTASDINAGNALTLLSVAALVMGGCALVGGTVAAIGTACAAVVLTLISFLLGQMNIGADFSPMVQGGLLLLVLVIRSVVGKI</sequence>
<dbReference type="InterPro" id="IPR003593">
    <property type="entry name" value="AAA+_ATPase"/>
</dbReference>
<dbReference type="SMART" id="SM00382">
    <property type="entry name" value="AAA"/>
    <property type="match status" value="1"/>
</dbReference>
<feature type="transmembrane region" description="Helical" evidence="12">
    <location>
        <begin position="528"/>
        <end position="548"/>
    </location>
</feature>
<dbReference type="CDD" id="cd06579">
    <property type="entry name" value="TM_PBP1_transp_AraH_like"/>
    <property type="match status" value="1"/>
</dbReference>
<gene>
    <name evidence="14" type="ORF">DIE28_01180</name>
</gene>
<dbReference type="InterPro" id="IPR050107">
    <property type="entry name" value="ABC_carbohydrate_import_ATPase"/>
</dbReference>
<keyword evidence="4" id="KW-0762">Sugar transport</keyword>
<dbReference type="GO" id="GO:0022857">
    <property type="term" value="F:transmembrane transporter activity"/>
    <property type="evidence" value="ECO:0007669"/>
    <property type="project" value="InterPro"/>
</dbReference>
<comment type="caution">
    <text evidence="14">The sequence shown here is derived from an EMBL/GenBank/DDBJ whole genome shotgun (WGS) entry which is preliminary data.</text>
</comment>
<keyword evidence="15" id="KW-1185">Reference proteome</keyword>
<dbReference type="SUPFAM" id="SSF52540">
    <property type="entry name" value="P-loop containing nucleoside triphosphate hydrolases"/>
    <property type="match status" value="2"/>
</dbReference>
<evidence type="ECO:0000256" key="6">
    <source>
        <dbReference type="ARBA" id="ARBA00022737"/>
    </source>
</evidence>
<feature type="transmembrane region" description="Helical" evidence="12">
    <location>
        <begin position="726"/>
        <end position="745"/>
    </location>
</feature>
<dbReference type="InterPro" id="IPR027417">
    <property type="entry name" value="P-loop_NTPase"/>
</dbReference>
<keyword evidence="5 12" id="KW-0812">Transmembrane</keyword>
<proteinExistence type="predicted"/>
<evidence type="ECO:0000256" key="4">
    <source>
        <dbReference type="ARBA" id="ARBA00022597"/>
    </source>
</evidence>
<dbReference type="PANTHER" id="PTHR43790">
    <property type="entry name" value="CARBOHYDRATE TRANSPORT ATP-BINDING PROTEIN MG119-RELATED"/>
    <property type="match status" value="1"/>
</dbReference>
<dbReference type="Pfam" id="PF00005">
    <property type="entry name" value="ABC_tran"/>
    <property type="match status" value="2"/>
</dbReference>
<feature type="transmembrane region" description="Helical" evidence="12">
    <location>
        <begin position="751"/>
        <end position="771"/>
    </location>
</feature>
<feature type="domain" description="ABC transporter" evidence="13">
    <location>
        <begin position="44"/>
        <end position="284"/>
    </location>
</feature>
<dbReference type="PROSITE" id="PS50893">
    <property type="entry name" value="ABC_TRANSPORTER_2"/>
    <property type="match status" value="2"/>
</dbReference>
<dbReference type="InterPro" id="IPR003439">
    <property type="entry name" value="ABC_transporter-like_ATP-bd"/>
</dbReference>
<comment type="subcellular location">
    <subcellularLocation>
        <location evidence="1">Cell membrane</location>
        <topology evidence="1">Multi-pass membrane protein</topology>
    </subcellularLocation>
</comment>
<feature type="transmembrane region" description="Helical" evidence="12">
    <location>
        <begin position="778"/>
        <end position="797"/>
    </location>
</feature>
<evidence type="ECO:0000256" key="10">
    <source>
        <dbReference type="ARBA" id="ARBA00023136"/>
    </source>
</evidence>
<evidence type="ECO:0000259" key="13">
    <source>
        <dbReference type="PROSITE" id="PS50893"/>
    </source>
</evidence>
<keyword evidence="6" id="KW-0677">Repeat</keyword>
<dbReference type="GO" id="GO:0016887">
    <property type="term" value="F:ATP hydrolysis activity"/>
    <property type="evidence" value="ECO:0007669"/>
    <property type="project" value="InterPro"/>
</dbReference>
<dbReference type="Proteomes" id="UP000256679">
    <property type="component" value="Unassembled WGS sequence"/>
</dbReference>
<dbReference type="InterPro" id="IPR017871">
    <property type="entry name" value="ABC_transporter-like_CS"/>
</dbReference>
<evidence type="ECO:0000256" key="2">
    <source>
        <dbReference type="ARBA" id="ARBA00022448"/>
    </source>
</evidence>
<name>A0A3D8PHW8_9RHOB</name>
<keyword evidence="7" id="KW-0547">Nucleotide-binding</keyword>
<keyword evidence="10 12" id="KW-0472">Membrane</keyword>
<dbReference type="GO" id="GO:0005524">
    <property type="term" value="F:ATP binding"/>
    <property type="evidence" value="ECO:0007669"/>
    <property type="project" value="UniProtKB-KW"/>
</dbReference>
<evidence type="ECO:0000313" key="15">
    <source>
        <dbReference type="Proteomes" id="UP000256679"/>
    </source>
</evidence>
<dbReference type="Pfam" id="PF02653">
    <property type="entry name" value="BPD_transp_2"/>
    <property type="match status" value="1"/>
</dbReference>
<feature type="transmembrane region" description="Helical" evidence="12">
    <location>
        <begin position="554"/>
        <end position="573"/>
    </location>
</feature>
<evidence type="ECO:0000256" key="9">
    <source>
        <dbReference type="ARBA" id="ARBA00022989"/>
    </source>
</evidence>
<accession>A0A3D8PHW8</accession>
<feature type="transmembrane region" description="Helical" evidence="12">
    <location>
        <begin position="803"/>
        <end position="822"/>
    </location>
</feature>
<dbReference type="PROSITE" id="PS00211">
    <property type="entry name" value="ABC_TRANSPORTER_1"/>
    <property type="match status" value="1"/>
</dbReference>
<dbReference type="AlphaFoldDB" id="A0A3D8PHW8"/>
<keyword evidence="2" id="KW-0813">Transport</keyword>
<feature type="domain" description="ABC transporter" evidence="13">
    <location>
        <begin position="295"/>
        <end position="511"/>
    </location>
</feature>
<feature type="transmembrane region" description="Helical" evidence="12">
    <location>
        <begin position="672"/>
        <end position="692"/>
    </location>
</feature>
<evidence type="ECO:0000313" key="14">
    <source>
        <dbReference type="EMBL" id="RDW14775.1"/>
    </source>
</evidence>
<protein>
    <submittedName>
        <fullName evidence="14">Sugar ABC transporter</fullName>
    </submittedName>
</protein>
<keyword evidence="3" id="KW-1003">Cell membrane</keyword>
<dbReference type="EMBL" id="QFCQ01000003">
    <property type="protein sequence ID" value="RDW14775.1"/>
    <property type="molecule type" value="Genomic_DNA"/>
</dbReference>
<keyword evidence="9 12" id="KW-1133">Transmembrane helix</keyword>
<organism evidence="14 15">
    <name type="scientific">Paracoccus thiocyanatus</name>
    <dbReference type="NCBI Taxonomy" id="34006"/>
    <lineage>
        <taxon>Bacteria</taxon>
        <taxon>Pseudomonadati</taxon>
        <taxon>Pseudomonadota</taxon>
        <taxon>Alphaproteobacteria</taxon>
        <taxon>Rhodobacterales</taxon>
        <taxon>Paracoccaceae</taxon>
        <taxon>Paracoccus</taxon>
    </lineage>
</organism>
<keyword evidence="8" id="KW-0067">ATP-binding</keyword>
<evidence type="ECO:0000256" key="7">
    <source>
        <dbReference type="ARBA" id="ARBA00022741"/>
    </source>
</evidence>
<reference evidence="14 15" key="1">
    <citation type="submission" date="2018-05" db="EMBL/GenBank/DDBJ databases">
        <title>Whole genome sequencing of Paracoccus thiocyanatus SST.</title>
        <authorList>
            <person name="Ghosh W."/>
            <person name="Rameez M.J."/>
            <person name="Roy C."/>
        </authorList>
    </citation>
    <scope>NUCLEOTIDE SEQUENCE [LARGE SCALE GENOMIC DNA]</scope>
    <source>
        <strain evidence="14 15">SST</strain>
    </source>
</reference>
<dbReference type="Gene3D" id="3.40.50.300">
    <property type="entry name" value="P-loop containing nucleotide triphosphate hydrolases"/>
    <property type="match status" value="2"/>
</dbReference>
<evidence type="ECO:0000256" key="3">
    <source>
        <dbReference type="ARBA" id="ARBA00022475"/>
    </source>
</evidence>
<evidence type="ECO:0000256" key="5">
    <source>
        <dbReference type="ARBA" id="ARBA00022692"/>
    </source>
</evidence>
<dbReference type="GO" id="GO:0005886">
    <property type="term" value="C:plasma membrane"/>
    <property type="evidence" value="ECO:0007669"/>
    <property type="project" value="UniProtKB-SubCell"/>
</dbReference>
<evidence type="ECO:0000256" key="8">
    <source>
        <dbReference type="ARBA" id="ARBA00022840"/>
    </source>
</evidence>
<evidence type="ECO:0000256" key="12">
    <source>
        <dbReference type="SAM" id="Phobius"/>
    </source>
</evidence>
<feature type="region of interest" description="Disordered" evidence="11">
    <location>
        <begin position="1"/>
        <end position="26"/>
    </location>
</feature>
<feature type="transmembrane region" description="Helical" evidence="12">
    <location>
        <begin position="635"/>
        <end position="652"/>
    </location>
</feature>
<dbReference type="InterPro" id="IPR001851">
    <property type="entry name" value="ABC_transp_permease"/>
</dbReference>